<dbReference type="PANTHER" id="PTHR43130">
    <property type="entry name" value="ARAC-FAMILY TRANSCRIPTIONAL REGULATOR"/>
    <property type="match status" value="1"/>
</dbReference>
<dbReference type="RefSeq" id="WP_348386134.1">
    <property type="nucleotide sequence ID" value="NZ_CP134146.1"/>
</dbReference>
<dbReference type="Pfam" id="PF01965">
    <property type="entry name" value="DJ-1_PfpI"/>
    <property type="match status" value="1"/>
</dbReference>
<evidence type="ECO:0000259" key="4">
    <source>
        <dbReference type="PROSITE" id="PS01124"/>
    </source>
</evidence>
<dbReference type="InterPro" id="IPR029062">
    <property type="entry name" value="Class_I_gatase-like"/>
</dbReference>
<dbReference type="PROSITE" id="PS01124">
    <property type="entry name" value="HTH_ARAC_FAMILY_2"/>
    <property type="match status" value="1"/>
</dbReference>
<dbReference type="CDD" id="cd03138">
    <property type="entry name" value="GATase1_AraC_2"/>
    <property type="match status" value="1"/>
</dbReference>
<dbReference type="SUPFAM" id="SSF52317">
    <property type="entry name" value="Class I glutamine amidotransferase-like"/>
    <property type="match status" value="1"/>
</dbReference>
<keyword evidence="3" id="KW-0804">Transcription</keyword>
<dbReference type="Proteomes" id="UP001248581">
    <property type="component" value="Chromosome"/>
</dbReference>
<protein>
    <submittedName>
        <fullName evidence="5">Helix-turn-helix domain-containing protein</fullName>
    </submittedName>
</protein>
<dbReference type="InterPro" id="IPR052158">
    <property type="entry name" value="INH-QAR"/>
</dbReference>
<dbReference type="InterPro" id="IPR002818">
    <property type="entry name" value="DJ-1/PfpI"/>
</dbReference>
<dbReference type="SMART" id="SM00342">
    <property type="entry name" value="HTH_ARAC"/>
    <property type="match status" value="1"/>
</dbReference>
<keyword evidence="6" id="KW-1185">Reference proteome</keyword>
<dbReference type="SUPFAM" id="SSF46689">
    <property type="entry name" value="Homeodomain-like"/>
    <property type="match status" value="2"/>
</dbReference>
<evidence type="ECO:0000313" key="6">
    <source>
        <dbReference type="Proteomes" id="UP001248581"/>
    </source>
</evidence>
<evidence type="ECO:0000256" key="3">
    <source>
        <dbReference type="ARBA" id="ARBA00023163"/>
    </source>
</evidence>
<dbReference type="InterPro" id="IPR020449">
    <property type="entry name" value="Tscrpt_reg_AraC-type_HTH"/>
</dbReference>
<keyword evidence="1" id="KW-0805">Transcription regulation</keyword>
<organism evidence="5 6">
    <name type="scientific">Thalassotalea nanhaiensis</name>
    <dbReference type="NCBI Taxonomy" id="3065648"/>
    <lineage>
        <taxon>Bacteria</taxon>
        <taxon>Pseudomonadati</taxon>
        <taxon>Pseudomonadota</taxon>
        <taxon>Gammaproteobacteria</taxon>
        <taxon>Alteromonadales</taxon>
        <taxon>Colwelliaceae</taxon>
        <taxon>Thalassotalea</taxon>
    </lineage>
</organism>
<dbReference type="Pfam" id="PF12833">
    <property type="entry name" value="HTH_18"/>
    <property type="match status" value="1"/>
</dbReference>
<evidence type="ECO:0000256" key="2">
    <source>
        <dbReference type="ARBA" id="ARBA00023125"/>
    </source>
</evidence>
<dbReference type="InterPro" id="IPR009057">
    <property type="entry name" value="Homeodomain-like_sf"/>
</dbReference>
<dbReference type="InterPro" id="IPR018060">
    <property type="entry name" value="HTH_AraC"/>
</dbReference>
<proteinExistence type="predicted"/>
<accession>A0ABY9TDZ1</accession>
<feature type="domain" description="HTH araC/xylS-type" evidence="4">
    <location>
        <begin position="229"/>
        <end position="327"/>
    </location>
</feature>
<reference evidence="6" key="1">
    <citation type="submission" date="2023-09" db="EMBL/GenBank/DDBJ databases">
        <authorList>
            <person name="Li S."/>
            <person name="Li X."/>
            <person name="Zhang C."/>
            <person name="Zhao Z."/>
        </authorList>
    </citation>
    <scope>NUCLEOTIDE SEQUENCE [LARGE SCALE GENOMIC DNA]</scope>
    <source>
        <strain evidence="6">SQ345</strain>
    </source>
</reference>
<gene>
    <name evidence="5" type="ORF">RI845_10555</name>
</gene>
<dbReference type="EMBL" id="CP134146">
    <property type="protein sequence ID" value="WNC66970.1"/>
    <property type="molecule type" value="Genomic_DNA"/>
</dbReference>
<dbReference type="Gene3D" id="1.10.10.60">
    <property type="entry name" value="Homeodomain-like"/>
    <property type="match status" value="1"/>
</dbReference>
<dbReference type="Gene3D" id="3.40.50.880">
    <property type="match status" value="1"/>
</dbReference>
<evidence type="ECO:0000313" key="5">
    <source>
        <dbReference type="EMBL" id="WNC66970.1"/>
    </source>
</evidence>
<dbReference type="PRINTS" id="PR00032">
    <property type="entry name" value="HTHARAC"/>
</dbReference>
<dbReference type="PANTHER" id="PTHR43130:SF11">
    <property type="entry name" value="TRANSCRIPTIONAL REGULATORY PROTEIN"/>
    <property type="match status" value="1"/>
</dbReference>
<evidence type="ECO:0000256" key="1">
    <source>
        <dbReference type="ARBA" id="ARBA00023015"/>
    </source>
</evidence>
<name>A0ABY9TDZ1_9GAMM</name>
<sequence length="331" mass="37390">MCTVGILLYDGCYASSFTGLIDSFQIANAIIDKVAPGTSKISWLTLSESSKPVATHSGLNIQADHTLYDAPAIDILYVPACFYSGYYTKGKVFFDWLDKQQFVCQWIASQYHDGVTLAANCTGTLLLAETGLLNRKTATTTWWLEKDFKHRFPLVKLNIKDMITYDERIICAGALSSYFNLAIKFIEQYSDPKIANLCAKMMLVDVGQASQEPYQTLFAIPEVKDELVSKVLYELQTNFQQNIDLHQLASKYGVSHRTLIRRFKAELDSAPLEYLQNVRLESAKTLLESSSLSLTHIVEQVGYSDVSSFSRLFKKRLGLTPVMYRNRFKQA</sequence>
<keyword evidence="2" id="KW-0238">DNA-binding</keyword>